<accession>A0ABY9JQ15</accession>
<organism evidence="1 2">
    <name type="scientific">Bacillus carboniphilus</name>
    <dbReference type="NCBI Taxonomy" id="86663"/>
    <lineage>
        <taxon>Bacteria</taxon>
        <taxon>Bacillati</taxon>
        <taxon>Bacillota</taxon>
        <taxon>Bacilli</taxon>
        <taxon>Bacillales</taxon>
        <taxon>Bacillaceae</taxon>
        <taxon>Bacillus</taxon>
    </lineage>
</organism>
<dbReference type="EMBL" id="CP129013">
    <property type="protein sequence ID" value="WLR41494.1"/>
    <property type="molecule type" value="Genomic_DNA"/>
</dbReference>
<name>A0ABY9JQ15_9BACI</name>
<dbReference type="Proteomes" id="UP001197974">
    <property type="component" value="Chromosome"/>
</dbReference>
<reference evidence="1 2" key="1">
    <citation type="submission" date="2023-06" db="EMBL/GenBank/DDBJ databases">
        <title>Five Gram-positive bacteria isolated from mangrove sediments in Shenzhen, Guangdong, China.</title>
        <authorList>
            <person name="Yu S."/>
            <person name="Zheng W."/>
            <person name="Huang Y."/>
        </authorList>
    </citation>
    <scope>NUCLEOTIDE SEQUENCE [LARGE SCALE GENOMIC DNA]</scope>
    <source>
        <strain evidence="1 2">SaN35-3</strain>
    </source>
</reference>
<proteinExistence type="predicted"/>
<evidence type="ECO:0000313" key="1">
    <source>
        <dbReference type="EMBL" id="WLR41494.1"/>
    </source>
</evidence>
<evidence type="ECO:0000313" key="2">
    <source>
        <dbReference type="Proteomes" id="UP001197974"/>
    </source>
</evidence>
<sequence length="61" mass="7397">MKRCLICIEEWKLTITWRTVLLLDKPSVLCDHCLKQFELLMSRFVRSVEEEWRTLVFVVIV</sequence>
<gene>
    <name evidence="1" type="ORF">LC087_11390</name>
</gene>
<protein>
    <submittedName>
        <fullName evidence="1">Uncharacterized protein</fullName>
    </submittedName>
</protein>
<dbReference type="RefSeq" id="WP_306019575.1">
    <property type="nucleotide sequence ID" value="NZ_CP129013.1"/>
</dbReference>
<keyword evidence="2" id="KW-1185">Reference proteome</keyword>